<sequence>MRRILHALFGHAEYLSLVPMIKVRGDLLCTCGKVLIRFV</sequence>
<dbReference type="AlphaFoldDB" id="A0A0F9PT08"/>
<name>A0A0F9PT08_9ZZZZ</name>
<protein>
    <submittedName>
        <fullName evidence="1">Uncharacterized protein</fullName>
    </submittedName>
</protein>
<evidence type="ECO:0000313" key="1">
    <source>
        <dbReference type="EMBL" id="KKN34820.1"/>
    </source>
</evidence>
<gene>
    <name evidence="1" type="ORF">LCGC14_0790000</name>
</gene>
<reference evidence="1" key="1">
    <citation type="journal article" date="2015" name="Nature">
        <title>Complex archaea that bridge the gap between prokaryotes and eukaryotes.</title>
        <authorList>
            <person name="Spang A."/>
            <person name="Saw J.H."/>
            <person name="Jorgensen S.L."/>
            <person name="Zaremba-Niedzwiedzka K."/>
            <person name="Martijn J."/>
            <person name="Lind A.E."/>
            <person name="van Eijk R."/>
            <person name="Schleper C."/>
            <person name="Guy L."/>
            <person name="Ettema T.J."/>
        </authorList>
    </citation>
    <scope>NUCLEOTIDE SEQUENCE</scope>
</reference>
<accession>A0A0F9PT08</accession>
<organism evidence="1">
    <name type="scientific">marine sediment metagenome</name>
    <dbReference type="NCBI Taxonomy" id="412755"/>
    <lineage>
        <taxon>unclassified sequences</taxon>
        <taxon>metagenomes</taxon>
        <taxon>ecological metagenomes</taxon>
    </lineage>
</organism>
<dbReference type="EMBL" id="LAZR01002082">
    <property type="protein sequence ID" value="KKN34820.1"/>
    <property type="molecule type" value="Genomic_DNA"/>
</dbReference>
<proteinExistence type="predicted"/>
<comment type="caution">
    <text evidence="1">The sequence shown here is derived from an EMBL/GenBank/DDBJ whole genome shotgun (WGS) entry which is preliminary data.</text>
</comment>